<dbReference type="EMBL" id="LR593887">
    <property type="protein sequence ID" value="VTS06988.1"/>
    <property type="molecule type" value="Genomic_DNA"/>
</dbReference>
<evidence type="ECO:0000256" key="1">
    <source>
        <dbReference type="ARBA" id="ARBA00004127"/>
    </source>
</evidence>
<organism evidence="7">
    <name type="scientific">Tuwongella immobilis</name>
    <dbReference type="NCBI Taxonomy" id="692036"/>
    <lineage>
        <taxon>Bacteria</taxon>
        <taxon>Pseudomonadati</taxon>
        <taxon>Planctomycetota</taxon>
        <taxon>Planctomycetia</taxon>
        <taxon>Gemmatales</taxon>
        <taxon>Gemmataceae</taxon>
        <taxon>Tuwongella</taxon>
    </lineage>
</organism>
<proteinExistence type="predicted"/>
<dbReference type="PANTHER" id="PTHR39535">
    <property type="entry name" value="SPORULATION-DELAYING PROTEIN SDPB"/>
    <property type="match status" value="1"/>
</dbReference>
<feature type="transmembrane region" description="Helical" evidence="5">
    <location>
        <begin position="443"/>
        <end position="465"/>
    </location>
</feature>
<gene>
    <name evidence="7" type="ORF">GMBLW1_43790</name>
</gene>
<keyword evidence="2 5" id="KW-0812">Transmembrane</keyword>
<dbReference type="EMBL" id="LR586016">
    <property type="protein sequence ID" value="VIP04814.1"/>
    <property type="molecule type" value="Genomic_DNA"/>
</dbReference>
<dbReference type="GO" id="GO:0012505">
    <property type="term" value="C:endomembrane system"/>
    <property type="evidence" value="ECO:0007669"/>
    <property type="project" value="UniProtKB-SubCell"/>
</dbReference>
<evidence type="ECO:0000256" key="3">
    <source>
        <dbReference type="ARBA" id="ARBA00022989"/>
    </source>
</evidence>
<dbReference type="RefSeq" id="WP_162659843.1">
    <property type="nucleotide sequence ID" value="NZ_LR593887.1"/>
</dbReference>
<dbReference type="AlphaFoldDB" id="A0A6C2YTR5"/>
<evidence type="ECO:0000313" key="8">
    <source>
        <dbReference type="Proteomes" id="UP000464378"/>
    </source>
</evidence>
<dbReference type="InterPro" id="IPR011020">
    <property type="entry name" value="HTTM-like"/>
</dbReference>
<evidence type="ECO:0000256" key="5">
    <source>
        <dbReference type="SAM" id="Phobius"/>
    </source>
</evidence>
<feature type="transmembrane region" description="Helical" evidence="5">
    <location>
        <begin position="25"/>
        <end position="43"/>
    </location>
</feature>
<dbReference type="KEGG" id="tim:GMBLW1_43790"/>
<comment type="subcellular location">
    <subcellularLocation>
        <location evidence="1">Endomembrane system</location>
        <topology evidence="1">Multi-pass membrane protein</topology>
    </subcellularLocation>
</comment>
<feature type="transmembrane region" description="Helical" evidence="5">
    <location>
        <begin position="270"/>
        <end position="291"/>
    </location>
</feature>
<dbReference type="SMART" id="SM00752">
    <property type="entry name" value="HTTM"/>
    <property type="match status" value="1"/>
</dbReference>
<evidence type="ECO:0000256" key="2">
    <source>
        <dbReference type="ARBA" id="ARBA00022692"/>
    </source>
</evidence>
<dbReference type="InParanoid" id="A0A6C2YTR5"/>
<dbReference type="PANTHER" id="PTHR39535:SF2">
    <property type="entry name" value="HTTM DOMAIN-CONTAINING PROTEIN"/>
    <property type="match status" value="1"/>
</dbReference>
<feature type="transmembrane region" description="Helical" evidence="5">
    <location>
        <begin position="311"/>
        <end position="338"/>
    </location>
</feature>
<keyword evidence="4 5" id="KW-0472">Membrane</keyword>
<evidence type="ECO:0000313" key="7">
    <source>
        <dbReference type="EMBL" id="VIP04814.1"/>
    </source>
</evidence>
<keyword evidence="8" id="KW-1185">Reference proteome</keyword>
<reference evidence="7" key="1">
    <citation type="submission" date="2019-04" db="EMBL/GenBank/DDBJ databases">
        <authorList>
            <consortium name="Science for Life Laboratories"/>
        </authorList>
    </citation>
    <scope>NUCLEOTIDE SEQUENCE</scope>
    <source>
        <strain evidence="7">MBLW1</strain>
    </source>
</reference>
<name>A0A6C2YTR5_9BACT</name>
<evidence type="ECO:0000259" key="6">
    <source>
        <dbReference type="SMART" id="SM00752"/>
    </source>
</evidence>
<feature type="transmembrane region" description="Helical" evidence="5">
    <location>
        <begin position="477"/>
        <end position="503"/>
    </location>
</feature>
<protein>
    <recommendedName>
        <fullName evidence="6">HTTM-like domain-containing protein</fullName>
    </recommendedName>
</protein>
<evidence type="ECO:0000256" key="4">
    <source>
        <dbReference type="ARBA" id="ARBA00023136"/>
    </source>
</evidence>
<keyword evidence="3 5" id="KW-1133">Transmembrane helix</keyword>
<accession>A0A6C2YTR5</accession>
<dbReference type="InterPro" id="IPR052964">
    <property type="entry name" value="Sporulation_signal_mat"/>
</dbReference>
<sequence length="528" mass="60068">MASASQPTPLPNAWLRFWFTPKDPTMLGLMRLCSGALFLYLLFAMSFDLTEGYGPNAWWSHEAINKERKEIGYIYNRWSWEPTLPNIRLPDAQHRRDAVVEFLRKLPSEQTQREQALEYLARLVPNDSDAMRAGLSFLDLMPVDDEDRAARLDLILTVPHTPENPSTEVPPFITILPKEKRVEMRKAVERILDLLPADKQARSYIVQYFVEMAPDFRTRTLELLLRLPADSAERNRIIDYINYWNLDPAQTYVQGRPVWSTWFHLQSLPAMIAVHVFSFVVVALFTVGYYTRITSVLAWLVLLNMIHRSQQLLFGMDTMLNILMVYLTIGPSGAALSLDRLREVRKIRAEIAAGKRSATDPETVALLHAPAKSMLAGFVTRLFQIHFCFIYTASGMSKLKGDAWWNHTALWRTLVNPEFSPFPVLGYRTAVDALASSRFATELFSASGIVFTFALELALVCLVWTKARPYVVIGGLLLHFSIAIFMGLTVFCMLMMTLLLSYLQPEVVRETLGWTNPPRQPGTAPATS</sequence>
<dbReference type="Proteomes" id="UP000464378">
    <property type="component" value="Chromosome"/>
</dbReference>
<feature type="domain" description="HTTM-like" evidence="6">
    <location>
        <begin position="224"/>
        <end position="507"/>
    </location>
</feature>